<dbReference type="AlphaFoldDB" id="A0A5Q0H160"/>
<keyword evidence="1" id="KW-0732">Signal</keyword>
<feature type="signal peptide" evidence="1">
    <location>
        <begin position="1"/>
        <end position="29"/>
    </location>
</feature>
<dbReference type="Proteomes" id="UP000325787">
    <property type="component" value="Chromosome"/>
</dbReference>
<sequence>MKSRTRVFALIAFTASLALVGTAPASATAARTVELAAPAGSGLPPYVAVIKPVTAKRLASSWREGCPVGPGQLRLVSLNFVGFDGAVHRGELVVNAALAVEVARVFADLYFDRFPIQRMETIEKYDSDDDASMAANNTSAFNCRPITGGTAWSNHSYGRAIDINTVQNPYISRSGAVYPPNGAPYVDRTQDLPGMIHAGDATERAFTTRGWTWGGSWTTPIDYQHFEKP</sequence>
<name>A0A5Q0H160_SACSY</name>
<feature type="domain" description="Peptidase M15C" evidence="2">
    <location>
        <begin position="148"/>
        <end position="228"/>
    </location>
</feature>
<dbReference type="EMBL" id="CP034550">
    <property type="protein sequence ID" value="QFZ19635.1"/>
    <property type="molecule type" value="Genomic_DNA"/>
</dbReference>
<dbReference type="GO" id="GO:0008233">
    <property type="term" value="F:peptidase activity"/>
    <property type="evidence" value="ECO:0007669"/>
    <property type="project" value="InterPro"/>
</dbReference>
<dbReference type="Gene3D" id="3.30.1380.10">
    <property type="match status" value="1"/>
</dbReference>
<keyword evidence="4" id="KW-1185">Reference proteome</keyword>
<organism evidence="3 4">
    <name type="scientific">Saccharothrix syringae</name>
    <name type="common">Nocardiopsis syringae</name>
    <dbReference type="NCBI Taxonomy" id="103733"/>
    <lineage>
        <taxon>Bacteria</taxon>
        <taxon>Bacillati</taxon>
        <taxon>Actinomycetota</taxon>
        <taxon>Actinomycetes</taxon>
        <taxon>Pseudonocardiales</taxon>
        <taxon>Pseudonocardiaceae</taxon>
        <taxon>Saccharothrix</taxon>
    </lineage>
</organism>
<dbReference type="Pfam" id="PF13539">
    <property type="entry name" value="Peptidase_M15_4"/>
    <property type="match status" value="1"/>
</dbReference>
<dbReference type="InterPro" id="IPR039561">
    <property type="entry name" value="Peptidase_M15C"/>
</dbReference>
<dbReference type="InterPro" id="IPR009045">
    <property type="entry name" value="Zn_M74/Hedgehog-like"/>
</dbReference>
<accession>A0A5Q0H160</accession>
<dbReference type="SUPFAM" id="SSF55166">
    <property type="entry name" value="Hedgehog/DD-peptidase"/>
    <property type="match status" value="1"/>
</dbReference>
<evidence type="ECO:0000313" key="4">
    <source>
        <dbReference type="Proteomes" id="UP000325787"/>
    </source>
</evidence>
<evidence type="ECO:0000313" key="3">
    <source>
        <dbReference type="EMBL" id="QFZ19635.1"/>
    </source>
</evidence>
<reference evidence="4" key="1">
    <citation type="journal article" date="2021" name="Curr. Microbiol.">
        <title>Complete genome of nocamycin-producing strain Saccharothrix syringae NRRL B-16468 reveals the biosynthetic potential for secondary metabolites.</title>
        <authorList>
            <person name="Mo X."/>
            <person name="Yang S."/>
        </authorList>
    </citation>
    <scope>NUCLEOTIDE SEQUENCE [LARGE SCALE GENOMIC DNA]</scope>
    <source>
        <strain evidence="4">ATCC 51364 / DSM 43886 / JCM 6844 / KCTC 9398 / NBRC 14523 / NRRL B-16468 / INA 2240</strain>
    </source>
</reference>
<protein>
    <submittedName>
        <fullName evidence="3">M15 family peptidase</fullName>
    </submittedName>
</protein>
<dbReference type="KEGG" id="ssyi:EKG83_21330"/>
<feature type="chain" id="PRO_5039203495" evidence="1">
    <location>
        <begin position="30"/>
        <end position="229"/>
    </location>
</feature>
<evidence type="ECO:0000256" key="1">
    <source>
        <dbReference type="SAM" id="SignalP"/>
    </source>
</evidence>
<proteinExistence type="predicted"/>
<dbReference type="RefSeq" id="WP_033429666.1">
    <property type="nucleotide sequence ID" value="NZ_CP034550.1"/>
</dbReference>
<gene>
    <name evidence="3" type="ORF">EKG83_21330</name>
</gene>
<dbReference type="OrthoDB" id="9799970at2"/>
<evidence type="ECO:0000259" key="2">
    <source>
        <dbReference type="Pfam" id="PF13539"/>
    </source>
</evidence>